<comment type="subcellular location">
    <subcellularLocation>
        <location evidence="6">Cytoplasm</location>
    </subcellularLocation>
</comment>
<dbReference type="GO" id="GO:0032259">
    <property type="term" value="P:methylation"/>
    <property type="evidence" value="ECO:0007669"/>
    <property type="project" value="UniProtKB-KW"/>
</dbReference>
<evidence type="ECO:0000313" key="8">
    <source>
        <dbReference type="Proteomes" id="UP000178606"/>
    </source>
</evidence>
<keyword evidence="5 6" id="KW-0949">S-adenosyl-L-methionine</keyword>
<dbReference type="SUPFAM" id="SSF53335">
    <property type="entry name" value="S-adenosyl-L-methionine-dependent methyltransferases"/>
    <property type="match status" value="1"/>
</dbReference>
<dbReference type="Pfam" id="PF06325">
    <property type="entry name" value="PrmA"/>
    <property type="match status" value="1"/>
</dbReference>
<dbReference type="Proteomes" id="UP000178606">
    <property type="component" value="Unassembled WGS sequence"/>
</dbReference>
<evidence type="ECO:0000313" key="7">
    <source>
        <dbReference type="EMBL" id="OGG55456.1"/>
    </source>
</evidence>
<evidence type="ECO:0000256" key="2">
    <source>
        <dbReference type="ARBA" id="ARBA00022490"/>
    </source>
</evidence>
<dbReference type="GO" id="GO:0005737">
    <property type="term" value="C:cytoplasm"/>
    <property type="evidence" value="ECO:0007669"/>
    <property type="project" value="UniProtKB-SubCell"/>
</dbReference>
<feature type="binding site" evidence="6">
    <location>
        <position position="135"/>
    </location>
    <ligand>
        <name>S-adenosyl-L-methionine</name>
        <dbReference type="ChEBI" id="CHEBI:59789"/>
    </ligand>
</feature>
<comment type="function">
    <text evidence="6">Methylates ribosomal protein L11.</text>
</comment>
<feature type="binding site" evidence="6">
    <location>
        <position position="220"/>
    </location>
    <ligand>
        <name>S-adenosyl-L-methionine</name>
        <dbReference type="ChEBI" id="CHEBI:59789"/>
    </ligand>
</feature>
<accession>A0A1F6D200</accession>
<evidence type="ECO:0000256" key="6">
    <source>
        <dbReference type="HAMAP-Rule" id="MF_00735"/>
    </source>
</evidence>
<proteinExistence type="inferred from homology"/>
<evidence type="ECO:0000256" key="1">
    <source>
        <dbReference type="ARBA" id="ARBA00009741"/>
    </source>
</evidence>
<keyword evidence="2 6" id="KW-0963">Cytoplasm</keyword>
<evidence type="ECO:0000256" key="3">
    <source>
        <dbReference type="ARBA" id="ARBA00022603"/>
    </source>
</evidence>
<keyword evidence="3 6" id="KW-0489">Methyltransferase</keyword>
<dbReference type="InterPro" id="IPR004498">
    <property type="entry name" value="Ribosomal_PrmA_MeTrfase"/>
</dbReference>
<sequence>MSMWTKLTLDVPGDLSDLVSGLLFEAGTSGIEVEDGADRTHVRMSAYFEREEGRAAATAALDRLRQDEAGVGPAVVAEVPEERWGEQWRAFFQPVRATDRMVVGPPWAEMEAGPGGMVIVIEPKMAFGTGRHESTRLALRALERAVGPGDRVLDLGTGSGVLGIAAAKLGARCVAVDIDPVALDNARENVAANGVADRVEVLCGSIDAVREAGFDVIVANIQTHVLVPLLGDLRGRLRRGGRLILSGILDREEVQIREALRRTAWGEPEVIREGEWIGVVAERPA</sequence>
<dbReference type="GO" id="GO:0016279">
    <property type="term" value="F:protein-lysine N-methyltransferase activity"/>
    <property type="evidence" value="ECO:0007669"/>
    <property type="project" value="RHEA"/>
</dbReference>
<name>A0A1F6D200_HANXR</name>
<comment type="caution">
    <text evidence="7">The sequence shown here is derived from an EMBL/GenBank/DDBJ whole genome shotgun (WGS) entry which is preliminary data.</text>
</comment>
<dbReference type="InterPro" id="IPR029063">
    <property type="entry name" value="SAM-dependent_MTases_sf"/>
</dbReference>
<evidence type="ECO:0000256" key="5">
    <source>
        <dbReference type="ARBA" id="ARBA00022691"/>
    </source>
</evidence>
<dbReference type="Gene3D" id="3.40.50.150">
    <property type="entry name" value="Vaccinia Virus protein VP39"/>
    <property type="match status" value="1"/>
</dbReference>
<comment type="similarity">
    <text evidence="1 6">Belongs to the methyltransferase superfamily. PrmA family.</text>
</comment>
<dbReference type="PIRSF" id="PIRSF000401">
    <property type="entry name" value="RPL11_MTase"/>
    <property type="match status" value="1"/>
</dbReference>
<gene>
    <name evidence="6" type="primary">prmA</name>
    <name evidence="7" type="ORF">A3F84_01470</name>
</gene>
<evidence type="ECO:0000256" key="4">
    <source>
        <dbReference type="ARBA" id="ARBA00022679"/>
    </source>
</evidence>
<dbReference type="CDD" id="cd02440">
    <property type="entry name" value="AdoMet_MTases"/>
    <property type="match status" value="1"/>
</dbReference>
<organism evidence="7 8">
    <name type="scientific">Handelsmanbacteria sp. (strain RIFCSPLOWO2_12_FULL_64_10)</name>
    <dbReference type="NCBI Taxonomy" id="1817868"/>
    <lineage>
        <taxon>Bacteria</taxon>
        <taxon>Candidatus Handelsmaniibacteriota</taxon>
    </lineage>
</organism>
<dbReference type="EC" id="2.1.1.-" evidence="6"/>
<dbReference type="AlphaFoldDB" id="A0A1F6D200"/>
<dbReference type="PANTHER" id="PTHR43648:SF1">
    <property type="entry name" value="ELECTRON TRANSFER FLAVOPROTEIN BETA SUBUNIT LYSINE METHYLTRANSFERASE"/>
    <property type="match status" value="1"/>
</dbReference>
<keyword evidence="4 6" id="KW-0808">Transferase</keyword>
<protein>
    <recommendedName>
        <fullName evidence="6">Ribosomal protein L11 methyltransferase</fullName>
        <shortName evidence="6">L11 Mtase</shortName>
        <ecNumber evidence="6">2.1.1.-</ecNumber>
    </recommendedName>
</protein>
<dbReference type="InterPro" id="IPR050078">
    <property type="entry name" value="Ribosomal_L11_MeTrfase_PrmA"/>
</dbReference>
<dbReference type="EMBL" id="MFKF01000076">
    <property type="protein sequence ID" value="OGG55456.1"/>
    <property type="molecule type" value="Genomic_DNA"/>
</dbReference>
<dbReference type="HAMAP" id="MF_00735">
    <property type="entry name" value="Methyltr_PrmA"/>
    <property type="match status" value="1"/>
</dbReference>
<feature type="binding site" evidence="6">
    <location>
        <position position="177"/>
    </location>
    <ligand>
        <name>S-adenosyl-L-methionine</name>
        <dbReference type="ChEBI" id="CHEBI:59789"/>
    </ligand>
</feature>
<comment type="catalytic activity">
    <reaction evidence="6">
        <text>L-lysyl-[protein] + 3 S-adenosyl-L-methionine = N(6),N(6),N(6)-trimethyl-L-lysyl-[protein] + 3 S-adenosyl-L-homocysteine + 3 H(+)</text>
        <dbReference type="Rhea" id="RHEA:54192"/>
        <dbReference type="Rhea" id="RHEA-COMP:9752"/>
        <dbReference type="Rhea" id="RHEA-COMP:13826"/>
        <dbReference type="ChEBI" id="CHEBI:15378"/>
        <dbReference type="ChEBI" id="CHEBI:29969"/>
        <dbReference type="ChEBI" id="CHEBI:57856"/>
        <dbReference type="ChEBI" id="CHEBI:59789"/>
        <dbReference type="ChEBI" id="CHEBI:61961"/>
    </reaction>
</comment>
<reference evidence="7 8" key="1">
    <citation type="journal article" date="2016" name="Nat. Commun.">
        <title>Thousands of microbial genomes shed light on interconnected biogeochemical processes in an aquifer system.</title>
        <authorList>
            <person name="Anantharaman K."/>
            <person name="Brown C.T."/>
            <person name="Hug L.A."/>
            <person name="Sharon I."/>
            <person name="Castelle C.J."/>
            <person name="Probst A.J."/>
            <person name="Thomas B.C."/>
            <person name="Singh A."/>
            <person name="Wilkins M.J."/>
            <person name="Karaoz U."/>
            <person name="Brodie E.L."/>
            <person name="Williams K.H."/>
            <person name="Hubbard S.S."/>
            <person name="Banfield J.F."/>
        </authorList>
    </citation>
    <scope>NUCLEOTIDE SEQUENCE [LARGE SCALE GENOMIC DNA]</scope>
    <source>
        <strain evidence="8">RIFCSPLOWO2_12_FULL_64_10</strain>
    </source>
</reference>
<dbReference type="PANTHER" id="PTHR43648">
    <property type="entry name" value="ELECTRON TRANSFER FLAVOPROTEIN BETA SUBUNIT LYSINE METHYLTRANSFERASE"/>
    <property type="match status" value="1"/>
</dbReference>
<feature type="binding site" evidence="6">
    <location>
        <position position="156"/>
    </location>
    <ligand>
        <name>S-adenosyl-L-methionine</name>
        <dbReference type="ChEBI" id="CHEBI:59789"/>
    </ligand>
</feature>